<dbReference type="Pfam" id="PF04954">
    <property type="entry name" value="SIP"/>
    <property type="match status" value="1"/>
</dbReference>
<dbReference type="STRING" id="258594.RPA2403"/>
<feature type="domain" description="Siderophore-interacting FAD-binding" evidence="4">
    <location>
        <begin position="2"/>
        <end position="32"/>
    </location>
</feature>
<evidence type="ECO:0000259" key="4">
    <source>
        <dbReference type="Pfam" id="PF08021"/>
    </source>
</evidence>
<dbReference type="Pfam" id="PF08021">
    <property type="entry name" value="FAD_binding_9"/>
    <property type="match status" value="1"/>
</dbReference>
<comment type="similarity">
    <text evidence="1">Belongs to the SIP oxidoreductase family.</text>
</comment>
<feature type="compositionally biased region" description="Low complexity" evidence="2">
    <location>
        <begin position="129"/>
        <end position="144"/>
    </location>
</feature>
<feature type="region of interest" description="Disordered" evidence="2">
    <location>
        <begin position="125"/>
        <end position="144"/>
    </location>
</feature>
<dbReference type="eggNOG" id="COG2375">
    <property type="taxonomic scope" value="Bacteria"/>
</dbReference>
<dbReference type="AlphaFoldDB" id="Q6N759"/>
<dbReference type="Gene3D" id="3.40.50.80">
    <property type="entry name" value="Nucleotide-binding domain of ferredoxin-NADP reductase (FNR) module"/>
    <property type="match status" value="1"/>
</dbReference>
<dbReference type="CDD" id="cd06193">
    <property type="entry name" value="siderophore_interacting"/>
    <property type="match status" value="1"/>
</dbReference>
<dbReference type="HOGENOM" id="CLU_1625793_0_0_5"/>
<reference evidence="5" key="1">
    <citation type="journal article" date="2004" name="Nat. Biotechnol.">
        <title>Complete genome sequence of the metabolically versatile photosynthetic bacterium Rhodopseudomonas palustris.</title>
        <authorList>
            <person name="Larimer F.W."/>
            <person name="Chain P."/>
            <person name="Hauser L."/>
            <person name="Lamerdin J."/>
            <person name="Malfatti S."/>
            <person name="Do L."/>
            <person name="Land M.L."/>
            <person name="Pelletier D.A."/>
            <person name="Beatty J.T."/>
            <person name="Lang A.S."/>
            <person name="Tabita F.R."/>
            <person name="Gibson J.L."/>
            <person name="Hanson T.E."/>
            <person name="Bobst C."/>
            <person name="Torres J.L."/>
            <person name="Peres C."/>
            <person name="Harrison F.H."/>
            <person name="Gibson J."/>
            <person name="Harwood C.S."/>
        </authorList>
    </citation>
    <scope>NUCLEOTIDE SEQUENCE [LARGE SCALE GENOMIC DNA]</scope>
    <source>
        <strain evidence="5">CGA009</strain>
    </source>
</reference>
<evidence type="ECO:0000256" key="1">
    <source>
        <dbReference type="ARBA" id="ARBA00035644"/>
    </source>
</evidence>
<feature type="domain" description="SIP-like Rossmann fold" evidence="3">
    <location>
        <begin position="43"/>
        <end position="122"/>
    </location>
</feature>
<evidence type="ECO:0000313" key="5">
    <source>
        <dbReference type="EMBL" id="CAE27844.1"/>
    </source>
</evidence>
<name>Q6N759_RHOPA</name>
<dbReference type="InterPro" id="IPR007037">
    <property type="entry name" value="SIP_rossman_dom"/>
</dbReference>
<proteinExistence type="inferred from homology"/>
<dbReference type="InterPro" id="IPR013113">
    <property type="entry name" value="SIP_FAD-bd"/>
</dbReference>
<dbReference type="InterPro" id="IPR039261">
    <property type="entry name" value="FNR_nucleotide-bd"/>
</dbReference>
<dbReference type="PANTHER" id="PTHR30157">
    <property type="entry name" value="FERRIC REDUCTASE, NADPH-DEPENDENT"/>
    <property type="match status" value="1"/>
</dbReference>
<dbReference type="Gene3D" id="2.40.30.10">
    <property type="entry name" value="Translation factors"/>
    <property type="match status" value="1"/>
</dbReference>
<evidence type="ECO:0000259" key="3">
    <source>
        <dbReference type="Pfam" id="PF04954"/>
    </source>
</evidence>
<dbReference type="EMBL" id="BX572600">
    <property type="protein sequence ID" value="CAE27844.1"/>
    <property type="molecule type" value="Genomic_DNA"/>
</dbReference>
<dbReference type="InterPro" id="IPR039374">
    <property type="entry name" value="SIP_fam"/>
</dbReference>
<gene>
    <name evidence="5" type="ordered locus">RPA2403</name>
</gene>
<evidence type="ECO:0000256" key="2">
    <source>
        <dbReference type="SAM" id="MobiDB-lite"/>
    </source>
</evidence>
<protein>
    <submittedName>
        <fullName evidence="5">Possible iron-chelator utilization protein</fullName>
    </submittedName>
</protein>
<dbReference type="PANTHER" id="PTHR30157:SF0">
    <property type="entry name" value="NADPH-DEPENDENT FERRIC-CHELATE REDUCTASE"/>
    <property type="match status" value="1"/>
</dbReference>
<organism evidence="5">
    <name type="scientific">Rhodopseudomonas palustris (strain ATCC BAA-98 / CGA009)</name>
    <dbReference type="NCBI Taxonomy" id="258594"/>
    <lineage>
        <taxon>Bacteria</taxon>
        <taxon>Pseudomonadati</taxon>
        <taxon>Pseudomonadota</taxon>
        <taxon>Alphaproteobacteria</taxon>
        <taxon>Hyphomicrobiales</taxon>
        <taxon>Nitrobacteraceae</taxon>
        <taxon>Rhodopseudomonas</taxon>
    </lineage>
</organism>
<accession>Q6N759</accession>
<dbReference type="PhylomeDB" id="Q6N759"/>
<sequence>MAREIDVDFVMQEHGVGSRWASGAKPGDLLGVGLSAGLTVAPAKWYLLAGDHTALPAIARIMENLPPTVCGRAFIEVPGPANEQPIDCRAGIELTWLHRNSVDAGGSTLIQDAVLGMDWPSPETVSCGSAAKPRPSARSAPTRANSAGSVRVRCWRSAIGAAA</sequence>